<dbReference type="InterPro" id="IPR049883">
    <property type="entry name" value="NOTCH1_EGF-like"/>
</dbReference>
<dbReference type="FunFam" id="3.90.290.10:FF:000006">
    <property type="entry name" value="Fibrillin 2"/>
    <property type="match status" value="1"/>
</dbReference>
<feature type="domain" description="EGF-like" evidence="12">
    <location>
        <begin position="555"/>
        <end position="595"/>
    </location>
</feature>
<feature type="domain" description="EGF-like" evidence="12">
    <location>
        <begin position="744"/>
        <end position="785"/>
    </location>
</feature>
<dbReference type="InterPro" id="IPR036773">
    <property type="entry name" value="TB_dom_sf"/>
</dbReference>
<dbReference type="InterPro" id="IPR001881">
    <property type="entry name" value="EGF-like_Ca-bd_dom"/>
</dbReference>
<evidence type="ECO:0000256" key="4">
    <source>
        <dbReference type="ARBA" id="ARBA00022530"/>
    </source>
</evidence>
<dbReference type="InterPro" id="IPR000152">
    <property type="entry name" value="EGF-type_Asp/Asn_hydroxyl_site"/>
</dbReference>
<dbReference type="FunFam" id="3.90.290.10:FF:000009">
    <property type="entry name" value="Fibrillin 2"/>
    <property type="match status" value="1"/>
</dbReference>
<feature type="domain" description="TB" evidence="13">
    <location>
        <begin position="305"/>
        <end position="358"/>
    </location>
</feature>
<accession>A0A8C0GA10</accession>
<feature type="domain" description="EGF-like" evidence="12">
    <location>
        <begin position="1092"/>
        <end position="1128"/>
    </location>
</feature>
<feature type="domain" description="TB" evidence="13">
    <location>
        <begin position="155"/>
        <end position="198"/>
    </location>
</feature>
<dbReference type="SUPFAM" id="SSF57581">
    <property type="entry name" value="TB module/8-cys domain"/>
    <property type="match status" value="5"/>
</dbReference>
<keyword evidence="3" id="KW-0964">Secreted</keyword>
<feature type="domain" description="TB" evidence="13">
    <location>
        <begin position="642"/>
        <end position="687"/>
    </location>
</feature>
<dbReference type="FunFam" id="2.10.25.10:FF:000071">
    <property type="entry name" value="Fibrillin 2"/>
    <property type="match status" value="1"/>
</dbReference>
<feature type="domain" description="EGF-like" evidence="12">
    <location>
        <begin position="473"/>
        <end position="512"/>
    </location>
</feature>
<feature type="domain" description="TB" evidence="13">
    <location>
        <begin position="935"/>
        <end position="986"/>
    </location>
</feature>
<gene>
    <name evidence="14" type="primary">FBN3</name>
</gene>
<keyword evidence="7" id="KW-0677">Repeat</keyword>
<feature type="domain" description="EGF-like" evidence="12">
    <location>
        <begin position="217"/>
        <end position="258"/>
    </location>
</feature>
<evidence type="ECO:0000256" key="5">
    <source>
        <dbReference type="ARBA" id="ARBA00022536"/>
    </source>
</evidence>
<dbReference type="InterPro" id="IPR040872">
    <property type="entry name" value="Fibrillin_U_N"/>
</dbReference>
<organism evidence="14 15">
    <name type="scientific">Chelonoidis abingdonii</name>
    <name type="common">Abingdon island giant tortoise</name>
    <name type="synonym">Testudo abingdonii</name>
    <dbReference type="NCBI Taxonomy" id="106734"/>
    <lineage>
        <taxon>Eukaryota</taxon>
        <taxon>Metazoa</taxon>
        <taxon>Chordata</taxon>
        <taxon>Craniata</taxon>
        <taxon>Vertebrata</taxon>
        <taxon>Euteleostomi</taxon>
        <taxon>Archelosauria</taxon>
        <taxon>Testudinata</taxon>
        <taxon>Testudines</taxon>
        <taxon>Cryptodira</taxon>
        <taxon>Durocryptodira</taxon>
        <taxon>Testudinoidea</taxon>
        <taxon>Testudinidae</taxon>
        <taxon>Chelonoidis</taxon>
    </lineage>
</organism>
<feature type="domain" description="EGF-like" evidence="12">
    <location>
        <begin position="513"/>
        <end position="554"/>
    </location>
</feature>
<dbReference type="FunFam" id="2.10.25.10:FF:000008">
    <property type="entry name" value="Signal peptide, CUB domain, EGF-like 2"/>
    <property type="match status" value="1"/>
</dbReference>
<keyword evidence="6" id="KW-0732">Signal</keyword>
<dbReference type="PROSITE" id="PS51364">
    <property type="entry name" value="TB"/>
    <property type="match status" value="5"/>
</dbReference>
<proteinExistence type="inferred from homology"/>
<dbReference type="PROSITE" id="PS00010">
    <property type="entry name" value="ASX_HYDROXYL"/>
    <property type="match status" value="18"/>
</dbReference>
<dbReference type="FunFam" id="2.10.25.10:FF:000149">
    <property type="entry name" value="Fibrillin 2"/>
    <property type="match status" value="1"/>
</dbReference>
<dbReference type="FunFam" id="2.10.25.10:FF:000141">
    <property type="entry name" value="Fibrillin 2"/>
    <property type="match status" value="1"/>
</dbReference>
<feature type="domain" description="EGF-like" evidence="12">
    <location>
        <begin position="1134"/>
        <end position="1175"/>
    </location>
</feature>
<dbReference type="FunFam" id="2.10.25.10:FF:000171">
    <property type="entry name" value="Fibrillin 2"/>
    <property type="match status" value="1"/>
</dbReference>
<comment type="similarity">
    <text evidence="2">Belongs to the fibrillin family.</text>
</comment>
<evidence type="ECO:0000313" key="14">
    <source>
        <dbReference type="Ensembl" id="ENSCABP00000006061.1"/>
    </source>
</evidence>
<dbReference type="FunFam" id="2.10.25.10:FF:000003">
    <property type="entry name" value="fibrillin-1 isoform X1"/>
    <property type="match status" value="10"/>
</dbReference>
<evidence type="ECO:0000256" key="2">
    <source>
        <dbReference type="ARBA" id="ARBA00008972"/>
    </source>
</evidence>
<dbReference type="InterPro" id="IPR026823">
    <property type="entry name" value="cEGF"/>
</dbReference>
<dbReference type="Gene3D" id="3.90.290.10">
    <property type="entry name" value="TGF-beta binding (TB) domain"/>
    <property type="match status" value="5"/>
</dbReference>
<dbReference type="Pfam" id="PF07645">
    <property type="entry name" value="EGF_CA"/>
    <property type="match status" value="13"/>
</dbReference>
<dbReference type="PANTHER" id="PTHR47333:SF5">
    <property type="entry name" value="FIBRILLIN-3"/>
    <property type="match status" value="1"/>
</dbReference>
<feature type="domain" description="EGF-like" evidence="12">
    <location>
        <begin position="1330"/>
        <end position="1371"/>
    </location>
</feature>
<dbReference type="Pfam" id="PF00683">
    <property type="entry name" value="TB"/>
    <property type="match status" value="5"/>
</dbReference>
<dbReference type="FunFam" id="2.10.25.10:FF:000097">
    <property type="entry name" value="Fibrillin 2"/>
    <property type="match status" value="1"/>
</dbReference>
<dbReference type="InterPro" id="IPR018097">
    <property type="entry name" value="EGF_Ca-bd_CS"/>
</dbReference>
<dbReference type="GO" id="GO:0005576">
    <property type="term" value="C:extracellular region"/>
    <property type="evidence" value="ECO:0007669"/>
    <property type="project" value="UniProtKB-ARBA"/>
</dbReference>
<evidence type="ECO:0000256" key="1">
    <source>
        <dbReference type="ARBA" id="ARBA00004498"/>
    </source>
</evidence>
<evidence type="ECO:0000313" key="15">
    <source>
        <dbReference type="Proteomes" id="UP000694404"/>
    </source>
</evidence>
<feature type="domain" description="EGF-like" evidence="12">
    <location>
        <begin position="1217"/>
        <end position="1258"/>
    </location>
</feature>
<keyword evidence="15" id="KW-1185">Reference proteome</keyword>
<feature type="domain" description="EGF-like" evidence="12">
    <location>
        <begin position="117"/>
        <end position="149"/>
    </location>
</feature>
<evidence type="ECO:0000259" key="13">
    <source>
        <dbReference type="PROSITE" id="PS51364"/>
    </source>
</evidence>
<dbReference type="Pfam" id="PF12662">
    <property type="entry name" value="cEGF"/>
    <property type="match status" value="3"/>
</dbReference>
<dbReference type="PANTHER" id="PTHR47333">
    <property type="entry name" value="VON WILLEBRAND FACTOR C AND EGF DOMAIN-CONTAINING PROTEIN"/>
    <property type="match status" value="1"/>
</dbReference>
<dbReference type="OMA" id="NCDPNAT"/>
<feature type="disulfide bond" evidence="11">
    <location>
        <begin position="121"/>
        <end position="131"/>
    </location>
</feature>
<evidence type="ECO:0000256" key="10">
    <source>
        <dbReference type="ARBA" id="ARBA00023180"/>
    </source>
</evidence>
<evidence type="ECO:0000256" key="7">
    <source>
        <dbReference type="ARBA" id="ARBA00022737"/>
    </source>
</evidence>
<dbReference type="FunFam" id="3.90.290.10:FF:000003">
    <property type="entry name" value="Fibrillin 3"/>
    <property type="match status" value="1"/>
</dbReference>
<dbReference type="InterPro" id="IPR009030">
    <property type="entry name" value="Growth_fac_rcpt_cys_sf"/>
</dbReference>
<dbReference type="InterPro" id="IPR052080">
    <property type="entry name" value="vWF_C/EGF_Fibrillin"/>
</dbReference>
<feature type="disulfide bond" evidence="11">
    <location>
        <begin position="139"/>
        <end position="148"/>
    </location>
</feature>
<dbReference type="GO" id="GO:0005509">
    <property type="term" value="F:calcium ion binding"/>
    <property type="evidence" value="ECO:0007669"/>
    <property type="project" value="InterPro"/>
</dbReference>
<comment type="subcellular location">
    <subcellularLocation>
        <location evidence="1">Secreted</location>
        <location evidence="1">Extracellular space</location>
        <location evidence="1">Extracellular matrix</location>
    </subcellularLocation>
</comment>
<keyword evidence="8" id="KW-0106">Calcium</keyword>
<dbReference type="FunFam" id="3.90.290.10:FF:000007">
    <property type="entry name" value="Fibrillin 2"/>
    <property type="match status" value="1"/>
</dbReference>
<feature type="domain" description="EGF-like" evidence="12">
    <location>
        <begin position="1259"/>
        <end position="1295"/>
    </location>
</feature>
<dbReference type="InterPro" id="IPR017878">
    <property type="entry name" value="TB_dom"/>
</dbReference>
<dbReference type="Proteomes" id="UP000694404">
    <property type="component" value="Unplaced"/>
</dbReference>
<dbReference type="InterPro" id="IPR013032">
    <property type="entry name" value="EGF-like_CS"/>
</dbReference>
<reference evidence="14" key="1">
    <citation type="submission" date="2025-08" db="UniProtKB">
        <authorList>
            <consortium name="Ensembl"/>
        </authorList>
    </citation>
    <scope>IDENTIFICATION</scope>
</reference>
<keyword evidence="9 11" id="KW-1015">Disulfide bond</keyword>
<dbReference type="InterPro" id="IPR000742">
    <property type="entry name" value="EGF"/>
</dbReference>
<dbReference type="SMART" id="SM00181">
    <property type="entry name" value="EGF"/>
    <property type="match status" value="21"/>
</dbReference>
<feature type="domain" description="EGF-like" evidence="12">
    <location>
        <begin position="786"/>
        <end position="825"/>
    </location>
</feature>
<name>A0A8C0GA10_CHEAB</name>
<dbReference type="GO" id="GO:0001527">
    <property type="term" value="C:microfibril"/>
    <property type="evidence" value="ECO:0007669"/>
    <property type="project" value="UniProtKB-ARBA"/>
</dbReference>
<sequence>MFHHAASPIESYCLPPPPPPPRPPLSIASTWLVQAVLAERYARREGRDLRLTVCFLNDRPNVCGSRFHSYCCPGWKTLPGGNQCIVLQTCNVRCMNGGSCNEESCLCQKGYTGTYCGQPVCENGCQNGGRCIGPNRCACVYGFTGPQCERDYRTGPCFSQVNNQMCQGQLSGIVCTKTMCCATIGRAWGHPCEMCPAQPHPCRRGFIPNIRTGACQDVDECQAIPGLCQGGNCINTVGSYECKCPAGHKQSETSHKCEDVDECTTISSVCDGGECTNTAGSYVCTCPRGFMTSPDGSRCIDQRIGTCFSALIGGRCAGELPGQYTKMQCCCDSGRCWAIGQTPEMCPVRGSDEYRRLCIEGLPAVPGFSGSFPGIPGFGPNGVGPGIGGPGGIGPNGANGSWGGGNEAGGSGLPFQALFSLGFAGTATLNQTIDICKHFTNLCLNGRCIPTPSSYRCECNMGYKQDVRGECIDVDECSSSPCMHGDCVNTPGSYHCKCHEGFQSTPTKQACIDVDECIMNGVMCRNGRCVNTDGSFQCICNAGFEITPDGKNCVDHDECATTNMCLNGMCINEDGSFKCICKPGFVLAPNGRYCVDIDECETPGICMNGWCINTEGSFRCECLGGLAIGVDGRVCVDTHMRSTCYGAIKKGTCARPFPGAVTKSECCCANPDHAFGEPCQPCPAKNSGELHVCVFVEIQGQNINECALNPDICPNGMCENLRGSYRCICNLGYESDPTGKNCVDVDECAVNRLLCDNGLCRNTPGSYTCTCPKGFVFRTETDTCEDINECTSSPCVNGVCRNNAGSFACECSPGSKLDPSGTICVDSMKGTCWLNIQDGRCEVNINGATLKSECCATLGAAWGSPCERCEIDTTCPRGFARMKGVTCEDVNECDVFPSVCPNGRCVNTAGSFRCECLEGLTLDGTGRTCVDVRAEQCYMKWDEDECTAPLPGKYRIDMCCCSVGSAWGSDCEECPRAGSSEYKAICPRGPGFANRGDVLSGRPFYKDVNECKVFSGLCAHGTCRNTIGSFRCLCGNGFALDAEERNCTDIDECRISPDLCGHGTCVNTPGSFECECFEGYESGFMMMKNCMDIDECERDPLLCRGGICVNTEGSFECICPPGHELSAEGNACVDINECSLSDSLCHNGHCINVIGTYQCACDSGFQGTPDRQGCVDIDECTIMNGGCDTHCTNSEGSYQCSCSEGYALMPDKRSCTDVDECADNVNLCENGQCLNAPGGYRCECEMGFNPTEDSRACQDIDECTFQNICVFGSCQNLPGMFRCACDDGYEGSGCELWLCANSTHWGPLSWGLPGLGWGGRVLPCHSPFTDIDECQELPGLCQGGNCVNTFGSFQCECPLGYYLNEDTRICEGTALAHVQESVSVCVSVCVYTCVGECV</sequence>
<dbReference type="PROSITE" id="PS01187">
    <property type="entry name" value="EGF_CA"/>
    <property type="match status" value="8"/>
</dbReference>
<reference evidence="14" key="2">
    <citation type="submission" date="2025-09" db="UniProtKB">
        <authorList>
            <consortium name="Ensembl"/>
        </authorList>
    </citation>
    <scope>IDENTIFICATION</scope>
</reference>
<feature type="disulfide bond" evidence="11">
    <location>
        <begin position="1285"/>
        <end position="1294"/>
    </location>
</feature>
<feature type="domain" description="EGF-like" evidence="12">
    <location>
        <begin position="1049"/>
        <end position="1091"/>
    </location>
</feature>
<feature type="disulfide bond" evidence="11">
    <location>
        <begin position="477"/>
        <end position="487"/>
    </location>
</feature>
<dbReference type="PROSITE" id="PS50026">
    <property type="entry name" value="EGF_3"/>
    <property type="match status" value="19"/>
</dbReference>
<dbReference type="GO" id="GO:0048598">
    <property type="term" value="P:embryonic morphogenesis"/>
    <property type="evidence" value="ECO:0007669"/>
    <property type="project" value="UniProtKB-ARBA"/>
</dbReference>
<evidence type="ECO:0000256" key="6">
    <source>
        <dbReference type="ARBA" id="ARBA00022729"/>
    </source>
</evidence>
<dbReference type="SUPFAM" id="SSF57184">
    <property type="entry name" value="Growth factor receptor domain"/>
    <property type="match status" value="7"/>
</dbReference>
<dbReference type="SMART" id="SM00179">
    <property type="entry name" value="EGF_CA"/>
    <property type="match status" value="19"/>
</dbReference>
<feature type="domain" description="EGF-like" evidence="12">
    <location>
        <begin position="596"/>
        <end position="636"/>
    </location>
</feature>
<evidence type="ECO:0000256" key="8">
    <source>
        <dbReference type="ARBA" id="ARBA00022837"/>
    </source>
</evidence>
<dbReference type="FunFam" id="2.10.25.10:FF:000002">
    <property type="entry name" value="Latent-transforming growth factor beta-binding protein 3"/>
    <property type="match status" value="1"/>
</dbReference>
<keyword evidence="5 11" id="KW-0245">EGF-like domain</keyword>
<dbReference type="Ensembl" id="ENSCABT00000006608.1">
    <property type="protein sequence ID" value="ENSCABP00000006061.1"/>
    <property type="gene ID" value="ENSCABG00000004323.1"/>
</dbReference>
<feature type="domain" description="EGF-like" evidence="12">
    <location>
        <begin position="1007"/>
        <end position="1048"/>
    </location>
</feature>
<keyword evidence="4" id="KW-0272">Extracellular matrix</keyword>
<dbReference type="CDD" id="cd00054">
    <property type="entry name" value="EGF_CA"/>
    <property type="match status" value="15"/>
</dbReference>
<feature type="disulfide bond" evidence="11">
    <location>
        <begin position="790"/>
        <end position="800"/>
    </location>
</feature>
<feature type="domain" description="EGF-like" evidence="12">
    <location>
        <begin position="432"/>
        <end position="470"/>
    </location>
</feature>
<dbReference type="Pfam" id="PF18193">
    <property type="entry name" value="Fibrillin_U_N"/>
    <property type="match status" value="1"/>
</dbReference>
<evidence type="ECO:0000256" key="9">
    <source>
        <dbReference type="ARBA" id="ARBA00023157"/>
    </source>
</evidence>
<dbReference type="Gene3D" id="2.10.25.10">
    <property type="entry name" value="Laminin"/>
    <property type="match status" value="20"/>
</dbReference>
<evidence type="ECO:0000256" key="3">
    <source>
        <dbReference type="ARBA" id="ARBA00022525"/>
    </source>
</evidence>
<dbReference type="FunFam" id="2.10.25.10:FF:000096">
    <property type="entry name" value="Putative fibrillin 2"/>
    <property type="match status" value="1"/>
</dbReference>
<dbReference type="GO" id="GO:0009887">
    <property type="term" value="P:animal organ morphogenesis"/>
    <property type="evidence" value="ECO:0007669"/>
    <property type="project" value="UniProtKB-ARBA"/>
</dbReference>
<evidence type="ECO:0000259" key="12">
    <source>
        <dbReference type="PROSITE" id="PS50026"/>
    </source>
</evidence>
<dbReference type="GeneTree" id="ENSGT00950000183158"/>
<feature type="domain" description="EGF-like" evidence="12">
    <location>
        <begin position="889"/>
        <end position="930"/>
    </location>
</feature>
<comment type="caution">
    <text evidence="11">Lacks conserved residue(s) required for the propagation of feature annotation.</text>
</comment>
<evidence type="ECO:0000256" key="11">
    <source>
        <dbReference type="PROSITE-ProRule" id="PRU00076"/>
    </source>
</evidence>
<dbReference type="FunFam" id="3.90.290.10:FF:000014">
    <property type="entry name" value="Fibrillin 2"/>
    <property type="match status" value="1"/>
</dbReference>
<feature type="domain" description="EGF-like" evidence="12">
    <location>
        <begin position="259"/>
        <end position="300"/>
    </location>
</feature>
<dbReference type="PROSITE" id="PS01186">
    <property type="entry name" value="EGF_2"/>
    <property type="match status" value="13"/>
</dbReference>
<dbReference type="Pfam" id="PF12661">
    <property type="entry name" value="hEGF"/>
    <property type="match status" value="1"/>
</dbReference>
<protein>
    <submittedName>
        <fullName evidence="14">Fibrillin 3</fullName>
    </submittedName>
</protein>
<dbReference type="PROSITE" id="PS00022">
    <property type="entry name" value="EGF_1"/>
    <property type="match status" value="2"/>
</dbReference>
<keyword evidence="10" id="KW-0325">Glycoprotein</keyword>
<feature type="domain" description="EGF-like" evidence="12">
    <location>
        <begin position="702"/>
        <end position="743"/>
    </location>
</feature>
<feature type="domain" description="TB" evidence="13">
    <location>
        <begin position="830"/>
        <end position="869"/>
    </location>
</feature>